<dbReference type="GO" id="GO:0140999">
    <property type="term" value="F:histone H3K4 trimethyltransferase activity"/>
    <property type="evidence" value="ECO:0007669"/>
    <property type="project" value="UniProtKB-EC"/>
</dbReference>
<dbReference type="EMBL" id="MNCJ02000317">
    <property type="protein sequence ID" value="KAF5817676.1"/>
    <property type="molecule type" value="Genomic_DNA"/>
</dbReference>
<evidence type="ECO:0000313" key="1">
    <source>
        <dbReference type="EMBL" id="KAF5817676.1"/>
    </source>
</evidence>
<keyword evidence="1" id="KW-0808">Transferase</keyword>
<proteinExistence type="predicted"/>
<dbReference type="EC" id="2.1.1.354" evidence="1"/>
<gene>
    <name evidence="2" type="ORF">HannXRQ_Chr02g0039391</name>
    <name evidence="1" type="ORF">HanXRQr2_Chr02g0055861</name>
</gene>
<sequence length="58" mass="6494">MLEKLELPHSKKFPLPGVINCPGGCKEVYYCRWVVEADGGGGGWWRLMVVGVRFARTV</sequence>
<evidence type="ECO:0000313" key="3">
    <source>
        <dbReference type="Proteomes" id="UP000215914"/>
    </source>
</evidence>
<dbReference type="EMBL" id="CM007891">
    <property type="protein sequence ID" value="OTG33868.1"/>
    <property type="molecule type" value="Genomic_DNA"/>
</dbReference>
<dbReference type="InParanoid" id="A0A251VE28"/>
<reference evidence="2" key="2">
    <citation type="submission" date="2017-02" db="EMBL/GenBank/DDBJ databases">
        <title>Sunflower complete genome.</title>
        <authorList>
            <person name="Langlade N."/>
            <person name="Munos S."/>
        </authorList>
    </citation>
    <scope>NUCLEOTIDE SEQUENCE [LARGE SCALE GENOMIC DNA]</scope>
    <source>
        <tissue evidence="2">Leaves</tissue>
    </source>
</reference>
<protein>
    <submittedName>
        <fullName evidence="1">Histone-lysine N-methyltransferase</fullName>
        <ecNumber evidence="1">2.1.1.354</ecNumber>
    </submittedName>
</protein>
<keyword evidence="3" id="KW-1185">Reference proteome</keyword>
<dbReference type="GO" id="GO:0032259">
    <property type="term" value="P:methylation"/>
    <property type="evidence" value="ECO:0007669"/>
    <property type="project" value="UniProtKB-KW"/>
</dbReference>
<reference evidence="1" key="3">
    <citation type="submission" date="2020-06" db="EMBL/GenBank/DDBJ databases">
        <title>Helianthus annuus Genome sequencing and assembly Release 2.</title>
        <authorList>
            <person name="Gouzy J."/>
            <person name="Langlade N."/>
            <person name="Munos S."/>
        </authorList>
    </citation>
    <scope>NUCLEOTIDE SEQUENCE</scope>
    <source>
        <tissue evidence="1">Leaves</tissue>
    </source>
</reference>
<dbReference type="AlphaFoldDB" id="A0A251VE28"/>
<accession>A0A251VE28</accession>
<organism evidence="2 3">
    <name type="scientific">Helianthus annuus</name>
    <name type="common">Common sunflower</name>
    <dbReference type="NCBI Taxonomy" id="4232"/>
    <lineage>
        <taxon>Eukaryota</taxon>
        <taxon>Viridiplantae</taxon>
        <taxon>Streptophyta</taxon>
        <taxon>Embryophyta</taxon>
        <taxon>Tracheophyta</taxon>
        <taxon>Spermatophyta</taxon>
        <taxon>Magnoliopsida</taxon>
        <taxon>eudicotyledons</taxon>
        <taxon>Gunneridae</taxon>
        <taxon>Pentapetalae</taxon>
        <taxon>asterids</taxon>
        <taxon>campanulids</taxon>
        <taxon>Asterales</taxon>
        <taxon>Asteraceae</taxon>
        <taxon>Asteroideae</taxon>
        <taxon>Heliantheae alliance</taxon>
        <taxon>Heliantheae</taxon>
        <taxon>Helianthus</taxon>
    </lineage>
</organism>
<dbReference type="Gramene" id="mRNA:HanXRQr2_Chr02g0055861">
    <property type="protein sequence ID" value="mRNA:HanXRQr2_Chr02g0055861"/>
    <property type="gene ID" value="HanXRQr2_Chr02g0055861"/>
</dbReference>
<dbReference type="Proteomes" id="UP000215914">
    <property type="component" value="Chromosome 2"/>
</dbReference>
<keyword evidence="1" id="KW-0489">Methyltransferase</keyword>
<dbReference type="STRING" id="4232.A0A251VE28"/>
<name>A0A251VE28_HELAN</name>
<evidence type="ECO:0000313" key="2">
    <source>
        <dbReference type="EMBL" id="OTG33868.1"/>
    </source>
</evidence>
<reference evidence="1 3" key="1">
    <citation type="journal article" date="2017" name="Nature">
        <title>The sunflower genome provides insights into oil metabolism, flowering and Asterid evolution.</title>
        <authorList>
            <person name="Badouin H."/>
            <person name="Gouzy J."/>
            <person name="Grassa C.J."/>
            <person name="Murat F."/>
            <person name="Staton S.E."/>
            <person name="Cottret L."/>
            <person name="Lelandais-Briere C."/>
            <person name="Owens G.L."/>
            <person name="Carrere S."/>
            <person name="Mayjonade B."/>
            <person name="Legrand L."/>
            <person name="Gill N."/>
            <person name="Kane N.C."/>
            <person name="Bowers J.E."/>
            <person name="Hubner S."/>
            <person name="Bellec A."/>
            <person name="Berard A."/>
            <person name="Berges H."/>
            <person name="Blanchet N."/>
            <person name="Boniface M.C."/>
            <person name="Brunel D."/>
            <person name="Catrice O."/>
            <person name="Chaidir N."/>
            <person name="Claudel C."/>
            <person name="Donnadieu C."/>
            <person name="Faraut T."/>
            <person name="Fievet G."/>
            <person name="Helmstetter N."/>
            <person name="King M."/>
            <person name="Knapp S.J."/>
            <person name="Lai Z."/>
            <person name="Le Paslier M.C."/>
            <person name="Lippi Y."/>
            <person name="Lorenzon L."/>
            <person name="Mandel J.R."/>
            <person name="Marage G."/>
            <person name="Marchand G."/>
            <person name="Marquand E."/>
            <person name="Bret-Mestries E."/>
            <person name="Morien E."/>
            <person name="Nambeesan S."/>
            <person name="Nguyen T."/>
            <person name="Pegot-Espagnet P."/>
            <person name="Pouilly N."/>
            <person name="Raftis F."/>
            <person name="Sallet E."/>
            <person name="Schiex T."/>
            <person name="Thomas J."/>
            <person name="Vandecasteele C."/>
            <person name="Vares D."/>
            <person name="Vear F."/>
            <person name="Vautrin S."/>
            <person name="Crespi M."/>
            <person name="Mangin B."/>
            <person name="Burke J.M."/>
            <person name="Salse J."/>
            <person name="Munos S."/>
            <person name="Vincourt P."/>
            <person name="Rieseberg L.H."/>
            <person name="Langlade N.B."/>
        </authorList>
    </citation>
    <scope>NUCLEOTIDE SEQUENCE [LARGE SCALE GENOMIC DNA]</scope>
    <source>
        <strain evidence="3">cv. SF193</strain>
        <tissue evidence="1">Leaves</tissue>
    </source>
</reference>